<evidence type="ECO:0000313" key="3">
    <source>
        <dbReference type="Proteomes" id="UP000270296"/>
    </source>
</evidence>
<dbReference type="AlphaFoldDB" id="A0A183IVR3"/>
<feature type="domain" description="VWFD" evidence="1">
    <location>
        <begin position="319"/>
        <end position="496"/>
    </location>
</feature>
<evidence type="ECO:0000313" key="4">
    <source>
        <dbReference type="WBParaSite" id="SBAD_0000800101-mRNA-1"/>
    </source>
</evidence>
<organism evidence="4">
    <name type="scientific">Soboliphyme baturini</name>
    <dbReference type="NCBI Taxonomy" id="241478"/>
    <lineage>
        <taxon>Eukaryota</taxon>
        <taxon>Metazoa</taxon>
        <taxon>Ecdysozoa</taxon>
        <taxon>Nematoda</taxon>
        <taxon>Enoplea</taxon>
        <taxon>Dorylaimia</taxon>
        <taxon>Dioctophymatida</taxon>
        <taxon>Dioctophymatoidea</taxon>
        <taxon>Soboliphymatidae</taxon>
        <taxon>Soboliphyme</taxon>
    </lineage>
</organism>
<dbReference type="PANTHER" id="PTHR37860:SF2">
    <property type="entry name" value="VITELLOGENIN DOMAIN-CONTAINING PROTEIN"/>
    <property type="match status" value="1"/>
</dbReference>
<reference evidence="2 3" key="2">
    <citation type="submission" date="2018-11" db="EMBL/GenBank/DDBJ databases">
        <authorList>
            <consortium name="Pathogen Informatics"/>
        </authorList>
    </citation>
    <scope>NUCLEOTIDE SEQUENCE [LARGE SCALE GENOMIC DNA]</scope>
</reference>
<name>A0A183IVR3_9BILA</name>
<gene>
    <name evidence="2" type="ORF">SBAD_LOCUS7710</name>
</gene>
<reference evidence="4" key="1">
    <citation type="submission" date="2016-06" db="UniProtKB">
        <authorList>
            <consortium name="WormBaseParasite"/>
        </authorList>
    </citation>
    <scope>IDENTIFICATION</scope>
</reference>
<keyword evidence="3" id="KW-1185">Reference proteome</keyword>
<dbReference type="PROSITE" id="PS51233">
    <property type="entry name" value="VWFD"/>
    <property type="match status" value="1"/>
</dbReference>
<evidence type="ECO:0000313" key="2">
    <source>
        <dbReference type="EMBL" id="VDP14001.1"/>
    </source>
</evidence>
<protein>
    <submittedName>
        <fullName evidence="4">VWFD domain-containing protein</fullName>
    </submittedName>
</protein>
<dbReference type="SMART" id="SM00216">
    <property type="entry name" value="VWD"/>
    <property type="match status" value="1"/>
</dbReference>
<evidence type="ECO:0000259" key="1">
    <source>
        <dbReference type="PROSITE" id="PS51233"/>
    </source>
</evidence>
<dbReference type="PANTHER" id="PTHR37860">
    <property type="entry name" value="AGAP008810-PA"/>
    <property type="match status" value="1"/>
</dbReference>
<dbReference type="OrthoDB" id="6484170at2759"/>
<dbReference type="InterPro" id="IPR001846">
    <property type="entry name" value="VWF_type-D"/>
</dbReference>
<dbReference type="WBParaSite" id="SBAD_0000800101-mRNA-1">
    <property type="protein sequence ID" value="SBAD_0000800101-mRNA-1"/>
    <property type="gene ID" value="SBAD_0000800101"/>
</dbReference>
<sequence length="826" mass="93476">MIFYFRQTAGKYYFRKIQEELGADGQTFEESVTKVKEFYREVKDYFSSADLAALLPLDLSTRIYNAKASQTSRSSALDKRRRIDDNWAFRLAVDHEHLAALIASASSEGIVLLPAIDEASSSCSGLPDFRSPYVAIRECNPVYLFDNDKLWNWYQRIFTYTAPKRRPGQVARFDEKEAALRKLIPFLKVIFPKIWKRISLGKLPDLKMSTYWSQFLPLYKKENASRGVFDIEIPVPSRYESLREIFSLFDPEEFQKLIESLKMELMEQYERLERFINEPIWTERIISETSLFPAHTSKSCPHLNAQCLRIFTLGKYDIGSAVIVGDHHFITFDNHAYDFAGECSYLLARDFEENTFTVSIDYERSSRGDVERRSIVFEYMKNKVEVLSDGKVLINGRQYALPWQTVADLLDTAELTVTRPTQNSVLVTTADHIRLICCFNSNFCTLILPGRFHGRSAGLFGINDFEPSNDLSSPDGRKASHLTDFASQWSTNQRCSSAMNVAPQPATTTPKELTNKCSNFFEDRWSSLRPCFAIVDPAPYLKTCLSSGRHRAASTSTDNFNVTVCNVAAVYVAMCKIRGLNIPLPDMCVKCVVPNHPALKAEESLKFDQHSNVIDVVFAVEERSCMSDVPAELDRIAQTLESQVARRGYDIRYVVVGFNGKEVHHAFHMNSDDGQMRAPYSTFRESLLNNLHFHEADPDKEGEQAQIDPLTILDTIPHVCPFRLRSTKFVVLSACTACTGDEVSTAAVKDAYLKAGITPFLLTPNFKQPSKTHHDIVTGMEAGLLYTARGRRPLKENDVASVPGLCPQLFMELNGTVMTSDLQVSS</sequence>
<proteinExistence type="predicted"/>
<accession>A0A183IVR3</accession>
<dbReference type="Pfam" id="PF00094">
    <property type="entry name" value="VWD"/>
    <property type="match status" value="1"/>
</dbReference>
<dbReference type="EMBL" id="UZAM01010869">
    <property type="protein sequence ID" value="VDP14001.1"/>
    <property type="molecule type" value="Genomic_DNA"/>
</dbReference>
<dbReference type="Proteomes" id="UP000270296">
    <property type="component" value="Unassembled WGS sequence"/>
</dbReference>